<dbReference type="GO" id="GO:0043565">
    <property type="term" value="F:sequence-specific DNA binding"/>
    <property type="evidence" value="ECO:0007669"/>
    <property type="project" value="InterPro"/>
</dbReference>
<evidence type="ECO:0000256" key="1">
    <source>
        <dbReference type="ARBA" id="ARBA00022741"/>
    </source>
</evidence>
<protein>
    <submittedName>
        <fullName evidence="6">Sigma-54 dependent DNA-binding response regulator Nla28</fullName>
    </submittedName>
</protein>
<evidence type="ECO:0000256" key="4">
    <source>
        <dbReference type="ARBA" id="ARBA00023163"/>
    </source>
</evidence>
<dbReference type="InterPro" id="IPR009057">
    <property type="entry name" value="Homeodomain-like_sf"/>
</dbReference>
<keyword evidence="2" id="KW-0067">ATP-binding</keyword>
<evidence type="ECO:0000256" key="3">
    <source>
        <dbReference type="ARBA" id="ARBA00023015"/>
    </source>
</evidence>
<keyword evidence="6" id="KW-0238">DNA-binding</keyword>
<evidence type="ECO:0000313" key="7">
    <source>
        <dbReference type="Proteomes" id="UP000031599"/>
    </source>
</evidence>
<feature type="domain" description="Sigma-54 factor interaction" evidence="5">
    <location>
        <begin position="1"/>
        <end position="162"/>
    </location>
</feature>
<dbReference type="InterPro" id="IPR002197">
    <property type="entry name" value="HTH_Fis"/>
</dbReference>
<dbReference type="Pfam" id="PF02954">
    <property type="entry name" value="HTH_8"/>
    <property type="match status" value="1"/>
</dbReference>
<dbReference type="Pfam" id="PF25601">
    <property type="entry name" value="AAA_lid_14"/>
    <property type="match status" value="1"/>
</dbReference>
<evidence type="ECO:0000256" key="2">
    <source>
        <dbReference type="ARBA" id="ARBA00022840"/>
    </source>
</evidence>
<reference evidence="6 7" key="1">
    <citation type="submission" date="2014-12" db="EMBL/GenBank/DDBJ databases">
        <title>Genome assembly of Enhygromyxa salina DSM 15201.</title>
        <authorList>
            <person name="Sharma G."/>
            <person name="Subramanian S."/>
        </authorList>
    </citation>
    <scope>NUCLEOTIDE SEQUENCE [LARGE SCALE GENOMIC DNA]</scope>
    <source>
        <strain evidence="6 7">DSM 15201</strain>
    </source>
</reference>
<dbReference type="SUPFAM" id="SSF46689">
    <property type="entry name" value="Homeodomain-like"/>
    <property type="match status" value="1"/>
</dbReference>
<name>A0A0C2D0U7_9BACT</name>
<dbReference type="PROSITE" id="PS50045">
    <property type="entry name" value="SIGMA54_INTERACT_4"/>
    <property type="match status" value="1"/>
</dbReference>
<proteinExistence type="predicted"/>
<dbReference type="Proteomes" id="UP000031599">
    <property type="component" value="Unassembled WGS sequence"/>
</dbReference>
<keyword evidence="4" id="KW-0804">Transcription</keyword>
<dbReference type="Gene3D" id="1.10.8.60">
    <property type="match status" value="1"/>
</dbReference>
<dbReference type="GO" id="GO:0005524">
    <property type="term" value="F:ATP binding"/>
    <property type="evidence" value="ECO:0007669"/>
    <property type="project" value="UniProtKB-KW"/>
</dbReference>
<accession>A0A0C2D0U7</accession>
<evidence type="ECO:0000259" key="5">
    <source>
        <dbReference type="PROSITE" id="PS50045"/>
    </source>
</evidence>
<dbReference type="PRINTS" id="PR01590">
    <property type="entry name" value="HTHFIS"/>
</dbReference>
<organism evidence="6 7">
    <name type="scientific">Enhygromyxa salina</name>
    <dbReference type="NCBI Taxonomy" id="215803"/>
    <lineage>
        <taxon>Bacteria</taxon>
        <taxon>Pseudomonadati</taxon>
        <taxon>Myxococcota</taxon>
        <taxon>Polyangia</taxon>
        <taxon>Nannocystales</taxon>
        <taxon>Nannocystaceae</taxon>
        <taxon>Enhygromyxa</taxon>
    </lineage>
</organism>
<dbReference type="PANTHER" id="PTHR32071">
    <property type="entry name" value="TRANSCRIPTIONAL REGULATORY PROTEIN"/>
    <property type="match status" value="1"/>
</dbReference>
<comment type="caution">
    <text evidence="6">The sequence shown here is derived from an EMBL/GenBank/DDBJ whole genome shotgun (WGS) entry which is preliminary data.</text>
</comment>
<dbReference type="AlphaFoldDB" id="A0A0C2D0U7"/>
<keyword evidence="1" id="KW-0547">Nucleotide-binding</keyword>
<dbReference type="InterPro" id="IPR058031">
    <property type="entry name" value="AAA_lid_NorR"/>
</dbReference>
<sequence>MLLVGAPGTGKRTVAEIIHHFAGGETPSLARVCTDVPGPIAPPEGFAFVSPIEQLSLDQQAKLRRDVGLSRLILGTRLDPDSRDGQARLSPELLRWCSIRIDLPCLVERIDDLEALVIGLLHRVPTTRPVGAISDDALGCLRAHDWPGNVSELENVITTALEVGTTTQIELQDLPAALRERDPSSPGPSAPEQEFALALAERRAVQRVMRLVRGNKRKAARLLQIGKTTLYRRLHEYDSSSG</sequence>
<gene>
    <name evidence="6" type="ORF">DB30_07603</name>
</gene>
<dbReference type="Gene3D" id="1.10.10.60">
    <property type="entry name" value="Homeodomain-like"/>
    <property type="match status" value="1"/>
</dbReference>
<dbReference type="EMBL" id="JMCC02000089">
    <property type="protein sequence ID" value="KIG13757.1"/>
    <property type="molecule type" value="Genomic_DNA"/>
</dbReference>
<keyword evidence="3" id="KW-0805">Transcription regulation</keyword>
<dbReference type="SUPFAM" id="SSF52540">
    <property type="entry name" value="P-loop containing nucleoside triphosphate hydrolases"/>
    <property type="match status" value="1"/>
</dbReference>
<dbReference type="GO" id="GO:0006355">
    <property type="term" value="P:regulation of DNA-templated transcription"/>
    <property type="evidence" value="ECO:0007669"/>
    <property type="project" value="InterPro"/>
</dbReference>
<dbReference type="InterPro" id="IPR027417">
    <property type="entry name" value="P-loop_NTPase"/>
</dbReference>
<evidence type="ECO:0000313" key="6">
    <source>
        <dbReference type="EMBL" id="KIG13757.1"/>
    </source>
</evidence>
<dbReference type="InterPro" id="IPR002078">
    <property type="entry name" value="Sigma_54_int"/>
</dbReference>
<dbReference type="Gene3D" id="3.40.50.300">
    <property type="entry name" value="P-loop containing nucleotide triphosphate hydrolases"/>
    <property type="match status" value="1"/>
</dbReference>